<organism evidence="2 3">
    <name type="scientific">Marivirga lumbricoides</name>
    <dbReference type="NCBI Taxonomy" id="1046115"/>
    <lineage>
        <taxon>Bacteria</taxon>
        <taxon>Pseudomonadati</taxon>
        <taxon>Bacteroidota</taxon>
        <taxon>Cytophagia</taxon>
        <taxon>Cytophagales</taxon>
        <taxon>Marivirgaceae</taxon>
        <taxon>Marivirga</taxon>
    </lineage>
</organism>
<name>A0ABQ1N4X8_9BACT</name>
<keyword evidence="3" id="KW-1185">Reference proteome</keyword>
<protein>
    <recommendedName>
        <fullName evidence="1">DUF5916 domain-containing protein</fullName>
    </recommendedName>
</protein>
<dbReference type="SUPFAM" id="SSF49344">
    <property type="entry name" value="CBD9-like"/>
    <property type="match status" value="1"/>
</dbReference>
<dbReference type="EMBL" id="BMEC01000020">
    <property type="protein sequence ID" value="GGC54383.1"/>
    <property type="molecule type" value="Genomic_DNA"/>
</dbReference>
<dbReference type="Gene3D" id="2.60.40.1190">
    <property type="match status" value="1"/>
</dbReference>
<sequence>MGRFFITFLVWAICYATCKAQTSKPDTIYAEYVQEEIQLDGKPDEAVWKRAVHIKNFTQRELNIGEPATERTEVAILYTAKTLYIGFWGYDRNPQKIIAREMKRDFDWGGEDNFEVIIDTYNDDRNGFLFAINPNAARADAQVLNNGESFNKFWNGVWDAKTTITDEGWFAEIAIPFSTLKFPTDAQEQIWGINFERNIRRKREQLLWQGWSRDSELELLNRAGTLAGLDSIVSKDFIEIKPYAIGGGEFTPGQEKGQLNAGGDINYLITPTLRMNLTFNTDFAQVEADRQQINLTRFPLFFPERREFFLEGQDYFDMGMGNSIIPFYSRRIGLAEDRSTVPIIAGARILGKVKNSTLGALSMQTASRDSIPSTNYSVVSWRQDVMKQSSIGILSANKYENGRWHSTTGGYGLYSTSKLFGDKNLNIGASFTQNINSDNYDSKANAHRIYLSYPNDKVEFDMAWQRSAPAFNPEVGFLRRDNFQEFYAELEWKPRPKNFLKWIRQFSFKGLDMNYFVFDDTGELQSFSYEIRPLGFETRSGEFFEFNLQRKAEGLREPFEIKEGITIPEGDYWYNRMEIQAATFSGRTWSVYSRINWGDFFTGKSTESTYELSWRASRYLKIGANYEKNWIDLPEGSFDTDLIGSRMEYAVNPNLFGSLFSQWNSEDEEAILNFRLQWIPIIGADFFFIVNQAYDTSGNDWKLERTTILGKLIWRFVI</sequence>
<evidence type="ECO:0000259" key="1">
    <source>
        <dbReference type="Pfam" id="PF19313"/>
    </source>
</evidence>
<dbReference type="CDD" id="cd09618">
    <property type="entry name" value="CBM9_like_2"/>
    <property type="match status" value="1"/>
</dbReference>
<feature type="domain" description="DUF5916" evidence="1">
    <location>
        <begin position="240"/>
        <end position="335"/>
    </location>
</feature>
<dbReference type="RefSeq" id="WP_188467604.1">
    <property type="nucleotide sequence ID" value="NZ_BAABHU010000020.1"/>
</dbReference>
<proteinExistence type="predicted"/>
<reference evidence="3" key="1">
    <citation type="journal article" date="2019" name="Int. J. Syst. Evol. Microbiol.">
        <title>The Global Catalogue of Microorganisms (GCM) 10K type strain sequencing project: providing services to taxonomists for standard genome sequencing and annotation.</title>
        <authorList>
            <consortium name="The Broad Institute Genomics Platform"/>
            <consortium name="The Broad Institute Genome Sequencing Center for Infectious Disease"/>
            <person name="Wu L."/>
            <person name="Ma J."/>
        </authorList>
    </citation>
    <scope>NUCLEOTIDE SEQUENCE [LARGE SCALE GENOMIC DNA]</scope>
    <source>
        <strain evidence="3">CGMCC 1.10832</strain>
    </source>
</reference>
<evidence type="ECO:0000313" key="2">
    <source>
        <dbReference type="EMBL" id="GGC54383.1"/>
    </source>
</evidence>
<dbReference type="Proteomes" id="UP000636010">
    <property type="component" value="Unassembled WGS sequence"/>
</dbReference>
<gene>
    <name evidence="2" type="ORF">GCM10011506_45000</name>
</gene>
<comment type="caution">
    <text evidence="2">The sequence shown here is derived from an EMBL/GenBank/DDBJ whole genome shotgun (WGS) entry which is preliminary data.</text>
</comment>
<dbReference type="InterPro" id="IPR045670">
    <property type="entry name" value="DUF5916"/>
</dbReference>
<dbReference type="Pfam" id="PF19313">
    <property type="entry name" value="DUF5916"/>
    <property type="match status" value="1"/>
</dbReference>
<evidence type="ECO:0000313" key="3">
    <source>
        <dbReference type="Proteomes" id="UP000636010"/>
    </source>
</evidence>
<accession>A0ABQ1N4X8</accession>